<feature type="non-terminal residue" evidence="1">
    <location>
        <position position="1"/>
    </location>
</feature>
<reference evidence="1" key="1">
    <citation type="journal article" date="2014" name="Front. Microbiol.">
        <title>High frequency of phylogenetically diverse reductive dehalogenase-homologous genes in deep subseafloor sedimentary metagenomes.</title>
        <authorList>
            <person name="Kawai M."/>
            <person name="Futagami T."/>
            <person name="Toyoda A."/>
            <person name="Takaki Y."/>
            <person name="Nishi S."/>
            <person name="Hori S."/>
            <person name="Arai W."/>
            <person name="Tsubouchi T."/>
            <person name="Morono Y."/>
            <person name="Uchiyama I."/>
            <person name="Ito T."/>
            <person name="Fujiyama A."/>
            <person name="Inagaki F."/>
            <person name="Takami H."/>
        </authorList>
    </citation>
    <scope>NUCLEOTIDE SEQUENCE</scope>
    <source>
        <strain evidence="1">Expedition CK06-06</strain>
    </source>
</reference>
<protein>
    <submittedName>
        <fullName evidence="1">Uncharacterized protein</fullName>
    </submittedName>
</protein>
<comment type="caution">
    <text evidence="1">The sequence shown here is derived from an EMBL/GenBank/DDBJ whole genome shotgun (WGS) entry which is preliminary data.</text>
</comment>
<dbReference type="AlphaFoldDB" id="X1Q816"/>
<name>X1Q816_9ZZZZ</name>
<proteinExistence type="predicted"/>
<accession>X1Q816</accession>
<dbReference type="EMBL" id="BARV01046292">
    <property type="protein sequence ID" value="GAI64627.1"/>
    <property type="molecule type" value="Genomic_DNA"/>
</dbReference>
<gene>
    <name evidence="1" type="ORF">S06H3_67157</name>
</gene>
<feature type="non-terminal residue" evidence="1">
    <location>
        <position position="32"/>
    </location>
</feature>
<organism evidence="1">
    <name type="scientific">marine sediment metagenome</name>
    <dbReference type="NCBI Taxonomy" id="412755"/>
    <lineage>
        <taxon>unclassified sequences</taxon>
        <taxon>metagenomes</taxon>
        <taxon>ecological metagenomes</taxon>
    </lineage>
</organism>
<sequence length="32" mass="3551">PYLPSGLVITWMFLCAPYTGALPNGRKLGDWL</sequence>
<evidence type="ECO:0000313" key="1">
    <source>
        <dbReference type="EMBL" id="GAI64627.1"/>
    </source>
</evidence>